<comment type="caution">
    <text evidence="1">The sequence shown here is derived from an EMBL/GenBank/DDBJ whole genome shotgun (WGS) entry which is preliminary data.</text>
</comment>
<dbReference type="AlphaFoldDB" id="A0AAV7IJA3"/>
<dbReference type="EMBL" id="JAHXZJ010001492">
    <property type="protein sequence ID" value="KAH0551805.1"/>
    <property type="molecule type" value="Genomic_DNA"/>
</dbReference>
<sequence>MTVITKAIGEKKPVKDKMEQPLKNGHYEKELKYQTLRDGRQGRFIHTISTLNSPVLVDPQTIFEGIGGSKSRHENTTGTYSINMTLDPLKFPAWAEGYSLTLNYFVQDPVLVDPKAIFQGGIRWFPKSRHENTTGTYSINMTLDPLKFQCRHGTR</sequence>
<evidence type="ECO:0000313" key="2">
    <source>
        <dbReference type="Proteomes" id="UP000826195"/>
    </source>
</evidence>
<organism evidence="1 2">
    <name type="scientific">Cotesia glomerata</name>
    <name type="common">Lepidopteran parasitic wasp</name>
    <name type="synonym">Apanteles glomeratus</name>
    <dbReference type="NCBI Taxonomy" id="32391"/>
    <lineage>
        <taxon>Eukaryota</taxon>
        <taxon>Metazoa</taxon>
        <taxon>Ecdysozoa</taxon>
        <taxon>Arthropoda</taxon>
        <taxon>Hexapoda</taxon>
        <taxon>Insecta</taxon>
        <taxon>Pterygota</taxon>
        <taxon>Neoptera</taxon>
        <taxon>Endopterygota</taxon>
        <taxon>Hymenoptera</taxon>
        <taxon>Apocrita</taxon>
        <taxon>Ichneumonoidea</taxon>
        <taxon>Braconidae</taxon>
        <taxon>Microgastrinae</taxon>
        <taxon>Cotesia</taxon>
    </lineage>
</organism>
<dbReference type="Proteomes" id="UP000826195">
    <property type="component" value="Unassembled WGS sequence"/>
</dbReference>
<protein>
    <submittedName>
        <fullName evidence="1">Uncharacterized protein</fullName>
    </submittedName>
</protein>
<proteinExistence type="predicted"/>
<name>A0AAV7IJA3_COTGL</name>
<keyword evidence="2" id="KW-1185">Reference proteome</keyword>
<accession>A0AAV7IJA3</accession>
<gene>
    <name evidence="1" type="ORF">KQX54_001348</name>
</gene>
<evidence type="ECO:0000313" key="1">
    <source>
        <dbReference type="EMBL" id="KAH0551805.1"/>
    </source>
</evidence>
<reference evidence="1 2" key="1">
    <citation type="journal article" date="2021" name="J. Hered.">
        <title>A chromosome-level genome assembly of the parasitoid wasp, Cotesia glomerata (Hymenoptera: Braconidae).</title>
        <authorList>
            <person name="Pinto B.J."/>
            <person name="Weis J.J."/>
            <person name="Gamble T."/>
            <person name="Ode P.J."/>
            <person name="Paul R."/>
            <person name="Zaspel J.M."/>
        </authorList>
    </citation>
    <scope>NUCLEOTIDE SEQUENCE [LARGE SCALE GENOMIC DNA]</scope>
    <source>
        <strain evidence="1">CgM1</strain>
    </source>
</reference>